<dbReference type="AlphaFoldDB" id="A0A3A9YKM4"/>
<evidence type="ECO:0000256" key="8">
    <source>
        <dbReference type="ARBA" id="ARBA00022801"/>
    </source>
</evidence>
<dbReference type="PANTHER" id="PTHR33478:SF1">
    <property type="entry name" value="EXTRACELLULAR METALLOPROTEINASE MEP"/>
    <property type="match status" value="1"/>
</dbReference>
<feature type="region of interest" description="Disordered" evidence="12">
    <location>
        <begin position="296"/>
        <end position="395"/>
    </location>
</feature>
<dbReference type="EMBL" id="RAZT01000004">
    <property type="protein sequence ID" value="RKN34126.1"/>
    <property type="molecule type" value="Genomic_DNA"/>
</dbReference>
<name>A0A3A9YKM4_9ACTN</name>
<keyword evidence="10 15" id="KW-0482">Metalloprotease</keyword>
<reference evidence="15 16" key="1">
    <citation type="submission" date="2018-09" db="EMBL/GenBank/DDBJ databases">
        <title>Micromonospora sp. nov. MS1-9, isolated from a root of Musa sp.</title>
        <authorList>
            <person name="Kuncharoen N."/>
            <person name="Kudo T."/>
            <person name="Ohkuma M."/>
            <person name="Yuki M."/>
            <person name="Tanasupawat S."/>
        </authorList>
    </citation>
    <scope>NUCLEOTIDE SEQUENCE [LARGE SCALE GENOMIC DNA]</scope>
    <source>
        <strain evidence="15 16">MS1-9</strain>
    </source>
</reference>
<organism evidence="15 16">
    <name type="scientific">Micromonospora musae</name>
    <dbReference type="NCBI Taxonomy" id="1894970"/>
    <lineage>
        <taxon>Bacteria</taxon>
        <taxon>Bacillati</taxon>
        <taxon>Actinomycetota</taxon>
        <taxon>Actinomycetes</taxon>
        <taxon>Micromonosporales</taxon>
        <taxon>Micromonosporaceae</taxon>
        <taxon>Micromonospora</taxon>
    </lineage>
</organism>
<keyword evidence="4" id="KW-0964">Secreted</keyword>
<dbReference type="Pfam" id="PF02225">
    <property type="entry name" value="PA"/>
    <property type="match status" value="1"/>
</dbReference>
<dbReference type="PANTHER" id="PTHR33478">
    <property type="entry name" value="EXTRACELLULAR METALLOPROTEINASE MEP"/>
    <property type="match status" value="1"/>
</dbReference>
<feature type="region of interest" description="Disordered" evidence="12">
    <location>
        <begin position="204"/>
        <end position="223"/>
    </location>
</feature>
<dbReference type="Pfam" id="PF02128">
    <property type="entry name" value="Peptidase_M36"/>
    <property type="match status" value="1"/>
</dbReference>
<comment type="similarity">
    <text evidence="3">Belongs to the peptidase M36 family.</text>
</comment>
<dbReference type="GO" id="GO:0005615">
    <property type="term" value="C:extracellular space"/>
    <property type="evidence" value="ECO:0007669"/>
    <property type="project" value="InterPro"/>
</dbReference>
<dbReference type="GO" id="GO:0006508">
    <property type="term" value="P:proteolysis"/>
    <property type="evidence" value="ECO:0007669"/>
    <property type="project" value="UniProtKB-KW"/>
</dbReference>
<evidence type="ECO:0000256" key="12">
    <source>
        <dbReference type="SAM" id="MobiDB-lite"/>
    </source>
</evidence>
<dbReference type="InterPro" id="IPR011096">
    <property type="entry name" value="FTP_domain"/>
</dbReference>
<dbReference type="InterPro" id="IPR050371">
    <property type="entry name" value="Fungal_virulence_M36"/>
</dbReference>
<dbReference type="InterPro" id="IPR046450">
    <property type="entry name" value="PA_dom_sf"/>
</dbReference>
<dbReference type="Gene3D" id="1.10.390.10">
    <property type="entry name" value="Neutral Protease Domain 2"/>
    <property type="match status" value="1"/>
</dbReference>
<feature type="domain" description="FTP" evidence="14">
    <location>
        <begin position="120"/>
        <end position="168"/>
    </location>
</feature>
<dbReference type="SUPFAM" id="SSF55486">
    <property type="entry name" value="Metalloproteases ('zincins'), catalytic domain"/>
    <property type="match status" value="1"/>
</dbReference>
<comment type="cofactor">
    <cofactor evidence="1">
        <name>Zn(2+)</name>
        <dbReference type="ChEBI" id="CHEBI:29105"/>
    </cofactor>
</comment>
<dbReference type="GO" id="GO:0004222">
    <property type="term" value="F:metalloendopeptidase activity"/>
    <property type="evidence" value="ECO:0007669"/>
    <property type="project" value="InterPro"/>
</dbReference>
<evidence type="ECO:0000256" key="10">
    <source>
        <dbReference type="ARBA" id="ARBA00023049"/>
    </source>
</evidence>
<feature type="region of interest" description="Disordered" evidence="12">
    <location>
        <begin position="1"/>
        <end position="47"/>
    </location>
</feature>
<dbReference type="Gene3D" id="3.10.170.10">
    <property type="match status" value="1"/>
</dbReference>
<evidence type="ECO:0000313" key="16">
    <source>
        <dbReference type="Proteomes" id="UP000275865"/>
    </source>
</evidence>
<keyword evidence="11" id="KW-0865">Zymogen</keyword>
<evidence type="ECO:0000259" key="13">
    <source>
        <dbReference type="Pfam" id="PF02225"/>
    </source>
</evidence>
<proteinExistence type="inferred from homology"/>
<comment type="subcellular location">
    <subcellularLocation>
        <location evidence="2">Secreted</location>
    </subcellularLocation>
</comment>
<evidence type="ECO:0000256" key="2">
    <source>
        <dbReference type="ARBA" id="ARBA00004613"/>
    </source>
</evidence>
<evidence type="ECO:0000256" key="1">
    <source>
        <dbReference type="ARBA" id="ARBA00001947"/>
    </source>
</evidence>
<comment type="caution">
    <text evidence="15">The sequence shown here is derived from an EMBL/GenBank/DDBJ whole genome shotgun (WGS) entry which is preliminary data.</text>
</comment>
<keyword evidence="5 15" id="KW-0645">Protease</keyword>
<dbReference type="SUPFAM" id="SSF52025">
    <property type="entry name" value="PA domain"/>
    <property type="match status" value="1"/>
</dbReference>
<dbReference type="InterPro" id="IPR003137">
    <property type="entry name" value="PA_domain"/>
</dbReference>
<keyword evidence="7" id="KW-0732">Signal</keyword>
<dbReference type="InterPro" id="IPR001842">
    <property type="entry name" value="Peptidase_M36"/>
</dbReference>
<dbReference type="Gene3D" id="3.50.30.30">
    <property type="match status" value="1"/>
</dbReference>
<evidence type="ECO:0000313" key="15">
    <source>
        <dbReference type="EMBL" id="RKN34126.1"/>
    </source>
</evidence>
<evidence type="ECO:0000256" key="7">
    <source>
        <dbReference type="ARBA" id="ARBA00022729"/>
    </source>
</evidence>
<protein>
    <submittedName>
        <fullName evidence="15">Metalloprotease</fullName>
    </submittedName>
</protein>
<evidence type="ECO:0000256" key="5">
    <source>
        <dbReference type="ARBA" id="ARBA00022670"/>
    </source>
</evidence>
<keyword evidence="6" id="KW-0479">Metal-binding</keyword>
<accession>A0A3A9YKM4</accession>
<dbReference type="NCBIfam" id="NF038114">
    <property type="entry name" value="rightmost"/>
    <property type="match status" value="1"/>
</dbReference>
<sequence>MRFVPARSPHVTAGSAPRELAARGCGPRATATRPQLPKGASVPRQLSRGRRHAALLLSTALVASLTPLVARPAWAEPEGAGPAAPAFLTGPNEGAPNEIALRYLRAHPAEYGVLAADLTDLAVASSYTSRHNGVTHVNLTQRHQGREIFGATATVNVARDGSVVFVGDTLVTGLTEPAPAAAPLDAVEAVRAAADALDLAEPATPRVMSRSADPAQRTVVSGSGISEQPIPARLGWQPTEKGLRLAWQLVIDDSTDVHLWNATVDAATGDLLGADDWTHQDAPAELAATLGRREAPTPAIATTNGHTRRITPPNPARDGSSYRVFEFPKGDPNDGPQSLVRNPADGTASPYGWHDTDGAPGAEHTTTRGNNAHAYTDQDANNQVDPGSPAEGGAGLTFNFPADLNEHPQTYNDAAVVNQFYWCNVVHDLTYRYGFDEASGNFQVNNYGRGGNGGDDVQCEAHDGSGQNNANFSTPAMDGGRPRMQMFLWPGNQFGLPNTVTIDAGPAAGTYEAEYARFTPAPTSAGFAGQVVQVDDGVDAVGDGCTPYTLPAGAIAVLDRGSACNYHAQVVNAEAAGAVAVVVVNNVAGAPAAMNGSMDPEVGIPAVMVSQADGAAIKAGLPATGRVQRNLDRPAMRDASFRSETIFHEYGHGVSNRLTGGPTINCLTGEEQMGEGWSDFLAIASLLNPAIDDPEQARGYGQYALFQESRVGPGIRPRPYSRNMEIQPFTYDSIKTGGWLDGTSLAAPHGIGHGWAAVLYDMTWDLVDRHGFNPNVYESWRTGGNNLALQLVVDGLKLQGCGPGFVTGRNAIIAADAVLTGGENACTLWASFARRGLGYSAVQGTTGRNDNSEAFDTHPSCRADFIGRAAQPALNTVTAGSAVPMKFQLPRKRGLDILASGSPYSRLVDCDTLQTVGPDGAITPRPLPVAARNPGGSRMTVDGKGRYNYPWKTDPAWAGSCREFVLTLDNGFQHRAYFKFRD</sequence>
<evidence type="ECO:0000259" key="14">
    <source>
        <dbReference type="Pfam" id="PF07504"/>
    </source>
</evidence>
<evidence type="ECO:0000256" key="6">
    <source>
        <dbReference type="ARBA" id="ARBA00022723"/>
    </source>
</evidence>
<dbReference type="Proteomes" id="UP000275865">
    <property type="component" value="Unassembled WGS sequence"/>
</dbReference>
<evidence type="ECO:0000256" key="3">
    <source>
        <dbReference type="ARBA" id="ARBA00006006"/>
    </source>
</evidence>
<evidence type="ECO:0000256" key="9">
    <source>
        <dbReference type="ARBA" id="ARBA00022833"/>
    </source>
</evidence>
<feature type="domain" description="PA" evidence="13">
    <location>
        <begin position="541"/>
        <end position="617"/>
    </location>
</feature>
<keyword evidence="9" id="KW-0862">Zinc</keyword>
<evidence type="ECO:0000256" key="11">
    <source>
        <dbReference type="ARBA" id="ARBA00023145"/>
    </source>
</evidence>
<dbReference type="InterPro" id="IPR027268">
    <property type="entry name" value="Peptidase_M4/M1_CTD_sf"/>
</dbReference>
<dbReference type="GO" id="GO:0008270">
    <property type="term" value="F:zinc ion binding"/>
    <property type="evidence" value="ECO:0007669"/>
    <property type="project" value="InterPro"/>
</dbReference>
<keyword evidence="8" id="KW-0378">Hydrolase</keyword>
<evidence type="ECO:0000256" key="4">
    <source>
        <dbReference type="ARBA" id="ARBA00022525"/>
    </source>
</evidence>
<gene>
    <name evidence="15" type="ORF">D7044_10680</name>
</gene>
<dbReference type="Pfam" id="PF07504">
    <property type="entry name" value="FTP"/>
    <property type="match status" value="1"/>
</dbReference>